<organism evidence="1 2">
    <name type="scientific">Coemansia helicoidea</name>
    <dbReference type="NCBI Taxonomy" id="1286919"/>
    <lineage>
        <taxon>Eukaryota</taxon>
        <taxon>Fungi</taxon>
        <taxon>Fungi incertae sedis</taxon>
        <taxon>Zoopagomycota</taxon>
        <taxon>Kickxellomycotina</taxon>
        <taxon>Kickxellomycetes</taxon>
        <taxon>Kickxellales</taxon>
        <taxon>Kickxellaceae</taxon>
        <taxon>Coemansia</taxon>
    </lineage>
</organism>
<evidence type="ECO:0000313" key="1">
    <source>
        <dbReference type="EMBL" id="KAJ2796408.1"/>
    </source>
</evidence>
<dbReference type="Proteomes" id="UP001140087">
    <property type="component" value="Unassembled WGS sequence"/>
</dbReference>
<keyword evidence="2" id="KW-1185">Reference proteome</keyword>
<gene>
    <name evidence="1" type="ORF">H4R21_004727</name>
</gene>
<comment type="caution">
    <text evidence="1">The sequence shown here is derived from an EMBL/GenBank/DDBJ whole genome shotgun (WGS) entry which is preliminary data.</text>
</comment>
<protein>
    <submittedName>
        <fullName evidence="1">Uncharacterized protein</fullName>
    </submittedName>
</protein>
<feature type="non-terminal residue" evidence="1">
    <location>
        <position position="195"/>
    </location>
</feature>
<evidence type="ECO:0000313" key="2">
    <source>
        <dbReference type="Proteomes" id="UP001140087"/>
    </source>
</evidence>
<dbReference type="EMBL" id="JANBUN010001884">
    <property type="protein sequence ID" value="KAJ2796408.1"/>
    <property type="molecule type" value="Genomic_DNA"/>
</dbReference>
<reference evidence="1" key="1">
    <citation type="submission" date="2022-07" db="EMBL/GenBank/DDBJ databases">
        <title>Phylogenomic reconstructions and comparative analyses of Kickxellomycotina fungi.</title>
        <authorList>
            <person name="Reynolds N.K."/>
            <person name="Stajich J.E."/>
            <person name="Barry K."/>
            <person name="Grigoriev I.V."/>
            <person name="Crous P."/>
            <person name="Smith M.E."/>
        </authorList>
    </citation>
    <scope>NUCLEOTIDE SEQUENCE</scope>
    <source>
        <strain evidence="1">BCRC 34780</strain>
    </source>
</reference>
<name>A0ACC1KWS5_9FUNG</name>
<accession>A0ACC1KWS5</accession>
<sequence length="195" mass="21729">MLRARPVAPRMALRVGAVAATARRAYHEDVAYGYRVPKNMEYPDYSPEQLRNRQQNAKLVCLVNAYRSMGHRATDLDPLKLQTRQAIPELDPARHGIADPDESFDVDGILGIAGRDGSTTATAGEICAALKDIYCGHVAFEFEHIPDAAERRWFADHVESTSSAGGPDAGKQRRFHELLARSEVFDNFMQKKFGQ</sequence>
<proteinExistence type="predicted"/>